<evidence type="ECO:0000256" key="2">
    <source>
        <dbReference type="SAM" id="SignalP"/>
    </source>
</evidence>
<comment type="caution">
    <text evidence="3">The sequence shown here is derived from an EMBL/GenBank/DDBJ whole genome shotgun (WGS) entry which is preliminary data.</text>
</comment>
<dbReference type="GO" id="GO:0030975">
    <property type="term" value="F:thiamine binding"/>
    <property type="evidence" value="ECO:0007669"/>
    <property type="project" value="TreeGrafter"/>
</dbReference>
<dbReference type="GO" id="GO:0030288">
    <property type="term" value="C:outer membrane-bounded periplasmic space"/>
    <property type="evidence" value="ECO:0007669"/>
    <property type="project" value="TreeGrafter"/>
</dbReference>
<dbReference type="Gene3D" id="3.40.190.10">
    <property type="entry name" value="Periplasmic binding protein-like II"/>
    <property type="match status" value="2"/>
</dbReference>
<dbReference type="GO" id="GO:0015888">
    <property type="term" value="P:thiamine transport"/>
    <property type="evidence" value="ECO:0007669"/>
    <property type="project" value="TreeGrafter"/>
</dbReference>
<evidence type="ECO:0000313" key="3">
    <source>
        <dbReference type="EMBL" id="RLP75745.1"/>
    </source>
</evidence>
<dbReference type="OrthoDB" id="366726at2"/>
<dbReference type="GO" id="GO:0030976">
    <property type="term" value="F:thiamine pyrophosphate binding"/>
    <property type="evidence" value="ECO:0007669"/>
    <property type="project" value="TreeGrafter"/>
</dbReference>
<keyword evidence="4" id="KW-1185">Reference proteome</keyword>
<dbReference type="SUPFAM" id="SSF53850">
    <property type="entry name" value="Periplasmic binding protein-like II"/>
    <property type="match status" value="1"/>
</dbReference>
<sequence>MKAQRGWVVALAAAAIVTLGLSGCSADAAPAEGGAKAATATSAKDLGGIDKLVEAAKAEGELNVIALPEDWSNYGKIIAGFEKKYDIKVNSASPDAASAEEIKAAKDLKGQNTAPDVFDLGTAVTLANTDQFAKYQVENWADIPDANKEKSGLWYNDYTGVMSIGFDSNKVPEPKKLSDLLGSDYSGKVAINGDPTQAGAAFAAVGMATIQNGGTLDDYSKGIEFFSELKKAGNFLPLDPTPATIASGETPVVFDWNYNNMAQESKVPGWKTVVLSGDALGSYYNQAINIDAPHPAAARLWQEWIYSDEAQNLYLQAGALPVRLAAMDKAGTVDKKALDAVGVDPQALTQATQEQTEKAAKLLGEKWAAAVQ</sequence>
<dbReference type="Proteomes" id="UP000272503">
    <property type="component" value="Unassembled WGS sequence"/>
</dbReference>
<proteinExistence type="predicted"/>
<gene>
    <name evidence="3" type="ORF">D9V32_09810</name>
</gene>
<evidence type="ECO:0000313" key="4">
    <source>
        <dbReference type="Proteomes" id="UP000272503"/>
    </source>
</evidence>
<accession>A0A3L7A6N6</accession>
<dbReference type="PANTHER" id="PTHR30006:SF2">
    <property type="entry name" value="ABC TRANSPORTER SUBSTRATE-BINDING PROTEIN"/>
    <property type="match status" value="1"/>
</dbReference>
<dbReference type="PANTHER" id="PTHR30006">
    <property type="entry name" value="THIAMINE-BINDING PERIPLASMIC PROTEIN-RELATED"/>
    <property type="match status" value="1"/>
</dbReference>
<dbReference type="PROSITE" id="PS51257">
    <property type="entry name" value="PROKAR_LIPOPROTEIN"/>
    <property type="match status" value="1"/>
</dbReference>
<dbReference type="AlphaFoldDB" id="A0A3L7A6N6"/>
<name>A0A3L7A6N6_9MICO</name>
<evidence type="ECO:0000256" key="1">
    <source>
        <dbReference type="ARBA" id="ARBA00022729"/>
    </source>
</evidence>
<dbReference type="RefSeq" id="WP_121648720.1">
    <property type="nucleotide sequence ID" value="NZ_RCUX01000006.1"/>
</dbReference>
<dbReference type="Pfam" id="PF13343">
    <property type="entry name" value="SBP_bac_6"/>
    <property type="match status" value="1"/>
</dbReference>
<reference evidence="3 4" key="1">
    <citation type="submission" date="2018-10" db="EMBL/GenBank/DDBJ databases">
        <authorList>
            <person name="Li J."/>
        </authorList>
    </citation>
    <scope>NUCLEOTIDE SEQUENCE [LARGE SCALE GENOMIC DNA]</scope>
    <source>
        <strain evidence="3 4">IF 016277</strain>
    </source>
</reference>
<feature type="chain" id="PRO_5017940393" evidence="2">
    <location>
        <begin position="29"/>
        <end position="372"/>
    </location>
</feature>
<feature type="signal peptide" evidence="2">
    <location>
        <begin position="1"/>
        <end position="28"/>
    </location>
</feature>
<organism evidence="3 4">
    <name type="scientific">Mycetocola tolaasinivorans</name>
    <dbReference type="NCBI Taxonomy" id="76635"/>
    <lineage>
        <taxon>Bacteria</taxon>
        <taxon>Bacillati</taxon>
        <taxon>Actinomycetota</taxon>
        <taxon>Actinomycetes</taxon>
        <taxon>Micrococcales</taxon>
        <taxon>Microbacteriaceae</taxon>
        <taxon>Mycetocola</taxon>
    </lineage>
</organism>
<dbReference type="EMBL" id="RCUX01000006">
    <property type="protein sequence ID" value="RLP75745.1"/>
    <property type="molecule type" value="Genomic_DNA"/>
</dbReference>
<keyword evidence="1 2" id="KW-0732">Signal</keyword>
<protein>
    <submittedName>
        <fullName evidence="3">ABC transporter substrate-binding protein</fullName>
    </submittedName>
</protein>